<keyword evidence="2" id="KW-1185">Reference proteome</keyword>
<protein>
    <submittedName>
        <fullName evidence="1">GDCCVxC domain-containing (Seleno)protein</fullName>
    </submittedName>
</protein>
<dbReference type="EMBL" id="JBHTLQ010000108">
    <property type="protein sequence ID" value="MFD1193016.1"/>
    <property type="molecule type" value="Genomic_DNA"/>
</dbReference>
<dbReference type="InterPro" id="IPR047677">
    <property type="entry name" value="GDCCVxC"/>
</dbReference>
<evidence type="ECO:0000313" key="2">
    <source>
        <dbReference type="Proteomes" id="UP001597216"/>
    </source>
</evidence>
<organism evidence="1 2">
    <name type="scientific">Phenylobacterium conjunctum</name>
    <dbReference type="NCBI Taxonomy" id="1298959"/>
    <lineage>
        <taxon>Bacteria</taxon>
        <taxon>Pseudomonadati</taxon>
        <taxon>Pseudomonadota</taxon>
        <taxon>Alphaproteobacteria</taxon>
        <taxon>Caulobacterales</taxon>
        <taxon>Caulobacteraceae</taxon>
        <taxon>Phenylobacterium</taxon>
    </lineage>
</organism>
<evidence type="ECO:0000313" key="1">
    <source>
        <dbReference type="EMBL" id="MFD1193016.1"/>
    </source>
</evidence>
<accession>A0ABW3T9U4</accession>
<proteinExistence type="predicted"/>
<reference evidence="2" key="1">
    <citation type="journal article" date="2019" name="Int. J. Syst. Evol. Microbiol.">
        <title>The Global Catalogue of Microorganisms (GCM) 10K type strain sequencing project: providing services to taxonomists for standard genome sequencing and annotation.</title>
        <authorList>
            <consortium name="The Broad Institute Genomics Platform"/>
            <consortium name="The Broad Institute Genome Sequencing Center for Infectious Disease"/>
            <person name="Wu L."/>
            <person name="Ma J."/>
        </authorList>
    </citation>
    <scope>NUCLEOTIDE SEQUENCE [LARGE SCALE GENOMIC DNA]</scope>
    <source>
        <strain evidence="2">CCUG 55074</strain>
    </source>
</reference>
<name>A0ABW3T9U4_9CAUL</name>
<gene>
    <name evidence="1" type="ORF">ACFQ27_20715</name>
</gene>
<comment type="caution">
    <text evidence="1">The sequence shown here is derived from an EMBL/GenBank/DDBJ whole genome shotgun (WGS) entry which is preliminary data.</text>
</comment>
<dbReference type="NCBIfam" id="NF041374">
    <property type="entry name" value="GDCCVxC"/>
    <property type="match status" value="1"/>
</dbReference>
<dbReference type="RefSeq" id="WP_068878768.1">
    <property type="nucleotide sequence ID" value="NZ_JBHTLQ010000108.1"/>
</dbReference>
<sequence length="83" mass="8582">MSDVQIELRSTLTCPHCGHQATETMPTDACQYFYDCQGCGVVLKPKPGDCCVFCSYADVPCPPIQEAGASGGAAACCSGGRDG</sequence>
<dbReference type="Proteomes" id="UP001597216">
    <property type="component" value="Unassembled WGS sequence"/>
</dbReference>